<dbReference type="InterPro" id="IPR025256">
    <property type="entry name" value="TM7S3/TM198-like_dom"/>
</dbReference>
<evidence type="ECO:0000256" key="5">
    <source>
        <dbReference type="SAM" id="Phobius"/>
    </source>
</evidence>
<keyword evidence="9" id="KW-1185">Reference proteome</keyword>
<feature type="signal peptide" evidence="6">
    <location>
        <begin position="1"/>
        <end position="26"/>
    </location>
</feature>
<dbReference type="Proteomes" id="UP000069940">
    <property type="component" value="Unassembled WGS sequence"/>
</dbReference>
<keyword evidence="3 5" id="KW-1133">Transmembrane helix</keyword>
<accession>A0ABM2A5I4</accession>
<feature type="transmembrane region" description="Helical" evidence="5">
    <location>
        <begin position="353"/>
        <end position="371"/>
    </location>
</feature>
<proteinExistence type="predicted"/>
<feature type="transmembrane region" description="Helical" evidence="5">
    <location>
        <begin position="435"/>
        <end position="454"/>
    </location>
</feature>
<evidence type="ECO:0000313" key="8">
    <source>
        <dbReference type="EnsemblMetazoa" id="AALFPA23_024658.P36758"/>
    </source>
</evidence>
<dbReference type="RefSeq" id="XP_019562597.3">
    <property type="nucleotide sequence ID" value="XM_019707052.3"/>
</dbReference>
<feature type="transmembrane region" description="Helical" evidence="5">
    <location>
        <begin position="461"/>
        <end position="481"/>
    </location>
</feature>
<reference evidence="8" key="2">
    <citation type="submission" date="2025-05" db="UniProtKB">
        <authorList>
            <consortium name="EnsemblMetazoa"/>
        </authorList>
    </citation>
    <scope>IDENTIFICATION</scope>
    <source>
        <strain evidence="8">Foshan</strain>
    </source>
</reference>
<evidence type="ECO:0000256" key="1">
    <source>
        <dbReference type="ARBA" id="ARBA00004141"/>
    </source>
</evidence>
<feature type="domain" description="TM7S3/TM198-like" evidence="7">
    <location>
        <begin position="334"/>
        <end position="532"/>
    </location>
</feature>
<dbReference type="Pfam" id="PF13886">
    <property type="entry name" value="TM7S3_TM198"/>
    <property type="match status" value="1"/>
</dbReference>
<comment type="subcellular location">
    <subcellularLocation>
        <location evidence="1">Membrane</location>
        <topology evidence="1">Multi-pass membrane protein</topology>
    </subcellularLocation>
</comment>
<feature type="transmembrane region" description="Helical" evidence="5">
    <location>
        <begin position="512"/>
        <end position="531"/>
    </location>
</feature>
<reference evidence="9" key="1">
    <citation type="journal article" date="2015" name="Proc. Natl. Acad. Sci. U.S.A.">
        <title>Genome sequence of the Asian Tiger mosquito, Aedes albopictus, reveals insights into its biology, genetics, and evolution.</title>
        <authorList>
            <person name="Chen X.G."/>
            <person name="Jiang X."/>
            <person name="Gu J."/>
            <person name="Xu M."/>
            <person name="Wu Y."/>
            <person name="Deng Y."/>
            <person name="Zhang C."/>
            <person name="Bonizzoni M."/>
            <person name="Dermauw W."/>
            <person name="Vontas J."/>
            <person name="Armbruster P."/>
            <person name="Huang X."/>
            <person name="Yang Y."/>
            <person name="Zhang H."/>
            <person name="He W."/>
            <person name="Peng H."/>
            <person name="Liu Y."/>
            <person name="Wu K."/>
            <person name="Chen J."/>
            <person name="Lirakis M."/>
            <person name="Topalis P."/>
            <person name="Van Leeuwen T."/>
            <person name="Hall A.B."/>
            <person name="Jiang X."/>
            <person name="Thorpe C."/>
            <person name="Mueller R.L."/>
            <person name="Sun C."/>
            <person name="Waterhouse R.M."/>
            <person name="Yan G."/>
            <person name="Tu Z.J."/>
            <person name="Fang X."/>
            <person name="James A.A."/>
        </authorList>
    </citation>
    <scope>NUCLEOTIDE SEQUENCE [LARGE SCALE GENOMIC DNA]</scope>
    <source>
        <strain evidence="9">Foshan</strain>
    </source>
</reference>
<evidence type="ECO:0000256" key="2">
    <source>
        <dbReference type="ARBA" id="ARBA00022692"/>
    </source>
</evidence>
<dbReference type="PANTHER" id="PTHR15937">
    <property type="entry name" value="TRANSMEMBRANE 7 SUPERFAMILY MEMBER 3"/>
    <property type="match status" value="1"/>
</dbReference>
<dbReference type="GeneID" id="109430940"/>
<keyword evidence="4 5" id="KW-0472">Membrane</keyword>
<dbReference type="InterPro" id="IPR042502">
    <property type="entry name" value="TM7SF3"/>
</dbReference>
<evidence type="ECO:0000313" key="9">
    <source>
        <dbReference type="Proteomes" id="UP000069940"/>
    </source>
</evidence>
<name>A0ABM2A5I4_AEDAL</name>
<evidence type="ECO:0000259" key="7">
    <source>
        <dbReference type="Pfam" id="PF13886"/>
    </source>
</evidence>
<dbReference type="Pfam" id="PF25992">
    <property type="entry name" value="Ig_TM7SF3_N"/>
    <property type="match status" value="1"/>
</dbReference>
<keyword evidence="2 5" id="KW-0812">Transmembrane</keyword>
<feature type="transmembrane region" description="Helical" evidence="5">
    <location>
        <begin position="411"/>
        <end position="429"/>
    </location>
</feature>
<feature type="transmembrane region" description="Helical" evidence="5">
    <location>
        <begin position="383"/>
        <end position="404"/>
    </location>
</feature>
<keyword evidence="6" id="KW-0732">Signal</keyword>
<evidence type="ECO:0000256" key="3">
    <source>
        <dbReference type="ARBA" id="ARBA00022989"/>
    </source>
</evidence>
<dbReference type="EnsemblMetazoa" id="AALFPA23_024658.R36758">
    <property type="protein sequence ID" value="AALFPA23_024658.P36758"/>
    <property type="gene ID" value="AALFPA23_024658"/>
</dbReference>
<evidence type="ECO:0000256" key="4">
    <source>
        <dbReference type="ARBA" id="ARBA00023136"/>
    </source>
</evidence>
<organism evidence="8 9">
    <name type="scientific">Aedes albopictus</name>
    <name type="common">Asian tiger mosquito</name>
    <name type="synonym">Stegomyia albopicta</name>
    <dbReference type="NCBI Taxonomy" id="7160"/>
    <lineage>
        <taxon>Eukaryota</taxon>
        <taxon>Metazoa</taxon>
        <taxon>Ecdysozoa</taxon>
        <taxon>Arthropoda</taxon>
        <taxon>Hexapoda</taxon>
        <taxon>Insecta</taxon>
        <taxon>Pterygota</taxon>
        <taxon>Neoptera</taxon>
        <taxon>Endopterygota</taxon>
        <taxon>Diptera</taxon>
        <taxon>Nematocera</taxon>
        <taxon>Culicoidea</taxon>
        <taxon>Culicidae</taxon>
        <taxon>Culicinae</taxon>
        <taxon>Aedini</taxon>
        <taxon>Aedes</taxon>
        <taxon>Stegomyia</taxon>
    </lineage>
</organism>
<feature type="chain" id="PRO_5046338367" description="TM7S3/TM198-like domain-containing protein" evidence="6">
    <location>
        <begin position="27"/>
        <end position="609"/>
    </location>
</feature>
<dbReference type="PANTHER" id="PTHR15937:SF3">
    <property type="entry name" value="TRANSMEMBRANE 7 SUPERFAMILY MEMBER 3"/>
    <property type="match status" value="1"/>
</dbReference>
<evidence type="ECO:0000256" key="6">
    <source>
        <dbReference type="SAM" id="SignalP"/>
    </source>
</evidence>
<sequence length="609" mass="67473">MNNSVKYCNLIVLLTLLLCSTHSTLAENVTSHSQNGKLPELVWSVPSESANADVLFLEPVVDVPQLDYKVVQLTVPKNIKMNDINDYREIVLPAYSNTEIQLTNMGRNGKHVGFALIQVNAYEYNVTLSYTKTIIEGGHLTGLNLGLILNREGSLYAINTNPHEDIWVSLVLMLYNKTAPLPGGCNMEFPVEVSPVMNLTLGDSTIEVDTPPASAARQFNESCGKADLKYESYYLSMPSYDFSQKTYFTYIRKLISYANAKASGRLNNLTSSVSSIKRIYDRQIGRGMVFVTVVINPVHQGFSAYVPVHSYACQPFVNVGGCYEFNVPIRVVGLIVTIIMAAEIIIGFCPGIVKAFICGGIVGLIATMKFVKACNLPVTDTELVAMLVLGTIVCAVLFTATAIYCPIAAILICNIVVGYMICSVIYYGFYGNLFIHMYVTLILLLCGIGLGLLLTSIPAFLLANSFLFGAVALFYGVNVVFSARLHYSLRNLYHGVYEENYQTVLSDSTLDINEIMACASFIIILSICIYLRVRCRLRENQAVPSGFWVPCGHRGSRSSLAILADDAFTYDHPTITRWTSGDDDVFESPETNARFFDRLRNFRRQRVPT</sequence>
<protein>
    <recommendedName>
        <fullName evidence="7">TM7S3/TM198-like domain-containing protein</fullName>
    </recommendedName>
</protein>